<accession>A0ABS8FSR3</accession>
<sequence>MKTQTTTDVRCSSTAAGYGRVLYELNLPEETVRKTREIFEEVPQLTDIFTNPTIALKKKLSVIDRVFPQEIRNFLKTACKYQRMDLIKEIFAAYDRCVDEQGKVLNAVLICTTPPSEDQKKGMEAFLCRKYGAGEARIKIRRDDTLLGGFILRAGSDEYDWSMKGRLNRLKETLTWR</sequence>
<protein>
    <recommendedName>
        <fullName evidence="7">ATP synthase subunit delta</fullName>
    </recommendedName>
    <alternativeName>
        <fullName evidence="7">ATP synthase F(1) sector subunit delta</fullName>
    </alternativeName>
    <alternativeName>
        <fullName evidence="7">F-type ATPase subunit delta</fullName>
        <shortName evidence="7">F-ATPase subunit delta</shortName>
    </alternativeName>
</protein>
<dbReference type="SUPFAM" id="SSF47928">
    <property type="entry name" value="N-terminal domain of the delta subunit of the F1F0-ATP synthase"/>
    <property type="match status" value="1"/>
</dbReference>
<keyword evidence="3 7" id="KW-0375">Hydrogen ion transport</keyword>
<dbReference type="HAMAP" id="MF_01416">
    <property type="entry name" value="ATP_synth_delta_bact"/>
    <property type="match status" value="1"/>
</dbReference>
<evidence type="ECO:0000313" key="8">
    <source>
        <dbReference type="EMBL" id="MCC2253020.1"/>
    </source>
</evidence>
<evidence type="ECO:0000256" key="4">
    <source>
        <dbReference type="ARBA" id="ARBA00023065"/>
    </source>
</evidence>
<keyword evidence="7" id="KW-1003">Cell membrane</keyword>
<comment type="caution">
    <text evidence="8">The sequence shown here is derived from an EMBL/GenBank/DDBJ whole genome shotgun (WGS) entry which is preliminary data.</text>
</comment>
<keyword evidence="4 7" id="KW-0406">Ion transport</keyword>
<keyword evidence="6 7" id="KW-0066">ATP synthesis</keyword>
<dbReference type="Pfam" id="PF00213">
    <property type="entry name" value="OSCP"/>
    <property type="match status" value="1"/>
</dbReference>
<evidence type="ECO:0000256" key="3">
    <source>
        <dbReference type="ARBA" id="ARBA00022781"/>
    </source>
</evidence>
<evidence type="ECO:0000313" key="9">
    <source>
        <dbReference type="Proteomes" id="UP001198151"/>
    </source>
</evidence>
<comment type="function">
    <text evidence="7">F(1)F(0) ATP synthase produces ATP from ADP in the presence of a proton or sodium gradient. F-type ATPases consist of two structural domains, F(1) containing the extramembraneous catalytic core and F(0) containing the membrane proton channel, linked together by a central stalk and a peripheral stalk. During catalysis, ATP synthesis in the catalytic domain of F(1) is coupled via a rotary mechanism of the central stalk subunits to proton translocation.</text>
</comment>
<keyword evidence="2 7" id="KW-0813">Transport</keyword>
<comment type="function">
    <text evidence="7">This protein is part of the stalk that links CF(0) to CF(1). It either transmits conformational changes from CF(0) to CF(1) or is implicated in proton conduction.</text>
</comment>
<organism evidence="8 9">
    <name type="scientific">Ruminococcus turbiniformis</name>
    <dbReference type="NCBI Taxonomy" id="2881258"/>
    <lineage>
        <taxon>Bacteria</taxon>
        <taxon>Bacillati</taxon>
        <taxon>Bacillota</taxon>
        <taxon>Clostridia</taxon>
        <taxon>Eubacteriales</taxon>
        <taxon>Oscillospiraceae</taxon>
        <taxon>Ruminococcus</taxon>
    </lineage>
</organism>
<reference evidence="8 9" key="1">
    <citation type="submission" date="2021-10" db="EMBL/GenBank/DDBJ databases">
        <title>Anaerobic single-cell dispensing facilitates the cultivation of human gut bacteria.</title>
        <authorList>
            <person name="Afrizal A."/>
        </authorList>
    </citation>
    <scope>NUCLEOTIDE SEQUENCE [LARGE SCALE GENOMIC DNA]</scope>
    <source>
        <strain evidence="8 9">CLA-AA-H200</strain>
    </source>
</reference>
<evidence type="ECO:0000256" key="5">
    <source>
        <dbReference type="ARBA" id="ARBA00023136"/>
    </source>
</evidence>
<keyword evidence="9" id="KW-1185">Reference proteome</keyword>
<dbReference type="NCBIfam" id="TIGR01145">
    <property type="entry name" value="ATP_synt_delta"/>
    <property type="match status" value="1"/>
</dbReference>
<dbReference type="PRINTS" id="PR00125">
    <property type="entry name" value="ATPASEDELTA"/>
</dbReference>
<name>A0ABS8FSR3_9FIRM</name>
<dbReference type="PANTHER" id="PTHR11910">
    <property type="entry name" value="ATP SYNTHASE DELTA CHAIN"/>
    <property type="match status" value="1"/>
</dbReference>
<evidence type="ECO:0000256" key="2">
    <source>
        <dbReference type="ARBA" id="ARBA00022448"/>
    </source>
</evidence>
<evidence type="ECO:0000256" key="6">
    <source>
        <dbReference type="ARBA" id="ARBA00023310"/>
    </source>
</evidence>
<dbReference type="InterPro" id="IPR000711">
    <property type="entry name" value="ATPase_OSCP/dsu"/>
</dbReference>
<dbReference type="Gene3D" id="1.10.520.20">
    <property type="entry name" value="N-terminal domain of the delta subunit of the F1F0-ATP synthase"/>
    <property type="match status" value="1"/>
</dbReference>
<comment type="similarity">
    <text evidence="7">Belongs to the ATPase delta chain family.</text>
</comment>
<keyword evidence="7" id="KW-0139">CF(1)</keyword>
<dbReference type="InterPro" id="IPR026015">
    <property type="entry name" value="ATP_synth_OSCP/delta_N_sf"/>
</dbReference>
<proteinExistence type="inferred from homology"/>
<keyword evidence="5 7" id="KW-0472">Membrane</keyword>
<dbReference type="RefSeq" id="WP_227706181.1">
    <property type="nucleotide sequence ID" value="NZ_JAJEQX010000001.1"/>
</dbReference>
<evidence type="ECO:0000256" key="1">
    <source>
        <dbReference type="ARBA" id="ARBA00004370"/>
    </source>
</evidence>
<dbReference type="EMBL" id="JAJEQX010000001">
    <property type="protein sequence ID" value="MCC2253020.1"/>
    <property type="molecule type" value="Genomic_DNA"/>
</dbReference>
<evidence type="ECO:0000256" key="7">
    <source>
        <dbReference type="HAMAP-Rule" id="MF_01416"/>
    </source>
</evidence>
<comment type="subcellular location">
    <subcellularLocation>
        <location evidence="7">Cell membrane</location>
        <topology evidence="7">Peripheral membrane protein</topology>
    </subcellularLocation>
    <subcellularLocation>
        <location evidence="1">Membrane</location>
    </subcellularLocation>
</comment>
<gene>
    <name evidence="7 8" type="primary">atpH</name>
    <name evidence="8" type="ORF">LKD70_00940</name>
</gene>
<dbReference type="Proteomes" id="UP001198151">
    <property type="component" value="Unassembled WGS sequence"/>
</dbReference>